<dbReference type="PANTHER" id="PTHR21600">
    <property type="entry name" value="MITOCHONDRIAL RNA PSEUDOURIDINE SYNTHASE"/>
    <property type="match status" value="1"/>
</dbReference>
<dbReference type="SUPFAM" id="SSF55120">
    <property type="entry name" value="Pseudouridine synthase"/>
    <property type="match status" value="1"/>
</dbReference>
<dbReference type="Proteomes" id="UP001205560">
    <property type="component" value="Unassembled WGS sequence"/>
</dbReference>
<dbReference type="InterPro" id="IPR020103">
    <property type="entry name" value="PsdUridine_synth_cat_dom_sf"/>
</dbReference>
<dbReference type="Gene3D" id="3.30.2350.10">
    <property type="entry name" value="Pseudouridine synthase"/>
    <property type="match status" value="1"/>
</dbReference>
<accession>A0ABT2ACR7</accession>
<dbReference type="InterPro" id="IPR050188">
    <property type="entry name" value="RluA_PseudoU_synthase"/>
</dbReference>
<dbReference type="PROSITE" id="PS01129">
    <property type="entry name" value="PSI_RLU"/>
    <property type="match status" value="1"/>
</dbReference>
<keyword evidence="3" id="KW-1185">Reference proteome</keyword>
<comment type="caution">
    <text evidence="2">The sequence shown here is derived from an EMBL/GenBank/DDBJ whole genome shotgun (WGS) entry which is preliminary data.</text>
</comment>
<sequence length="316" mass="36426">MSRFVRKGHQAEANAYVPLPVRDGVAPSYLWITESRPGGMLAFLEERFAEVAGPPWHERMARGDVVDAKGERLQPDSHVRQGMRIWYYRELEQETPIPFEEAILFQDEHLLVVDKPHFLPMIPTGRFLRETLLVRLKRKLALPHLTPIHRLDRETAGVVIFSHNIETRGTYQSMFQKRVIRKTYEALAPLLADREFPFTYRSRMVDGEKFFVMKEEAGEPNSETLVELIERRGGLARYRLHPHTGRKHQLRLHMASLDVPILNDAFYPVALPCKGDDFSAPLQLLARSIAFEDPLTGAARRFDSRRTLDWPDPPGA</sequence>
<dbReference type="PANTHER" id="PTHR21600:SF84">
    <property type="entry name" value="PSEUDOURIDINE SYNTHASE RSUA_RLUA-LIKE DOMAIN-CONTAINING PROTEIN"/>
    <property type="match status" value="1"/>
</dbReference>
<dbReference type="EMBL" id="JANUGX010000033">
    <property type="protein sequence ID" value="MCS0591928.1"/>
    <property type="molecule type" value="Genomic_DNA"/>
</dbReference>
<name>A0ABT2ACR7_9BURK</name>
<evidence type="ECO:0000313" key="3">
    <source>
        <dbReference type="Proteomes" id="UP001205560"/>
    </source>
</evidence>
<dbReference type="InterPro" id="IPR006145">
    <property type="entry name" value="PsdUridine_synth_RsuA/RluA"/>
</dbReference>
<reference evidence="2 3" key="1">
    <citation type="submission" date="2022-08" db="EMBL/GenBank/DDBJ databases">
        <title>Reclassification of Massilia species as members of the genera Telluria, Duganella, Pseudoduganella, Mokoshia gen. nov. and Zemynaea gen. nov. using orthogonal and non-orthogonal genome-based approaches.</title>
        <authorList>
            <person name="Bowman J.P."/>
        </authorList>
    </citation>
    <scope>NUCLEOTIDE SEQUENCE [LARGE SCALE GENOMIC DNA]</scope>
    <source>
        <strain evidence="2 3">LMG 28164</strain>
    </source>
</reference>
<dbReference type="InterPro" id="IPR006224">
    <property type="entry name" value="PsdUridine_synth_RluA-like_CS"/>
</dbReference>
<gene>
    <name evidence="2" type="ORF">NX782_22305</name>
</gene>
<feature type="domain" description="Pseudouridine synthase RsuA/RluA-like" evidence="1">
    <location>
        <begin position="109"/>
        <end position="256"/>
    </location>
</feature>
<dbReference type="Pfam" id="PF00849">
    <property type="entry name" value="PseudoU_synth_2"/>
    <property type="match status" value="1"/>
</dbReference>
<evidence type="ECO:0000313" key="2">
    <source>
        <dbReference type="EMBL" id="MCS0591928.1"/>
    </source>
</evidence>
<dbReference type="RefSeq" id="WP_258847688.1">
    <property type="nucleotide sequence ID" value="NZ_JANUGX010000033.1"/>
</dbReference>
<proteinExistence type="predicted"/>
<protein>
    <submittedName>
        <fullName evidence="2">RluA family pseudouridine synthase</fullName>
    </submittedName>
</protein>
<evidence type="ECO:0000259" key="1">
    <source>
        <dbReference type="Pfam" id="PF00849"/>
    </source>
</evidence>
<dbReference type="CDD" id="cd02558">
    <property type="entry name" value="PSRA_1"/>
    <property type="match status" value="1"/>
</dbReference>
<organism evidence="2 3">
    <name type="scientific">Massilia norwichensis</name>
    <dbReference type="NCBI Taxonomy" id="1442366"/>
    <lineage>
        <taxon>Bacteria</taxon>
        <taxon>Pseudomonadati</taxon>
        <taxon>Pseudomonadota</taxon>
        <taxon>Betaproteobacteria</taxon>
        <taxon>Burkholderiales</taxon>
        <taxon>Oxalobacteraceae</taxon>
        <taxon>Telluria group</taxon>
        <taxon>Massilia</taxon>
    </lineage>
</organism>